<protein>
    <recommendedName>
        <fullName evidence="4 15">Very-long-chain (3R)-3-hydroxyacyl-CoA dehydratase</fullName>
        <ecNumber evidence="4 15">4.2.1.134</ecNumber>
    </recommendedName>
</protein>
<organism evidence="16 17">
    <name type="scientific">Cyprinus carpio</name>
    <name type="common">Common carp</name>
    <dbReference type="NCBI Taxonomy" id="7962"/>
    <lineage>
        <taxon>Eukaryota</taxon>
        <taxon>Metazoa</taxon>
        <taxon>Chordata</taxon>
        <taxon>Craniata</taxon>
        <taxon>Vertebrata</taxon>
        <taxon>Euteleostomi</taxon>
        <taxon>Actinopterygii</taxon>
        <taxon>Neopterygii</taxon>
        <taxon>Teleostei</taxon>
        <taxon>Ostariophysi</taxon>
        <taxon>Cypriniformes</taxon>
        <taxon>Cyprinidae</taxon>
        <taxon>Cyprininae</taxon>
        <taxon>Cyprinus</taxon>
    </lineage>
</organism>
<keyword evidence="11 15" id="KW-0275">Fatty acid biosynthesis</keyword>
<keyword evidence="5 15" id="KW-0444">Lipid biosynthesis</keyword>
<evidence type="ECO:0000256" key="5">
    <source>
        <dbReference type="ARBA" id="ARBA00022516"/>
    </source>
</evidence>
<comment type="catalytic activity">
    <reaction evidence="14">
        <text>a very-long-chain (3R)-3-hydroxyacyl-CoA = a very-long-chain (2E)-enoyl-CoA + H2O</text>
        <dbReference type="Rhea" id="RHEA:45812"/>
        <dbReference type="ChEBI" id="CHEBI:15377"/>
        <dbReference type="ChEBI" id="CHEBI:83728"/>
        <dbReference type="ChEBI" id="CHEBI:85440"/>
        <dbReference type="EC" id="4.2.1.134"/>
    </reaction>
    <physiologicalReaction direction="left-to-right" evidence="14">
        <dbReference type="Rhea" id="RHEA:45813"/>
    </physiologicalReaction>
</comment>
<keyword evidence="9 15" id="KW-0443">Lipid metabolism</keyword>
<gene>
    <name evidence="16" type="primary">hacd4</name>
</gene>
<evidence type="ECO:0000256" key="2">
    <source>
        <dbReference type="ARBA" id="ARBA00005194"/>
    </source>
</evidence>
<dbReference type="AlphaFoldDB" id="A0A8C1KLG6"/>
<dbReference type="UniPathway" id="UPA00094"/>
<keyword evidence="8 15" id="KW-1133">Transmembrane helix</keyword>
<comment type="function">
    <text evidence="15">Catalyzes the third of the four reactions of the long-chain fatty acids elongation cycle. This endoplasmic reticulum-bound enzymatic process, allows the addition of two carbons to the chain of long- and very long-chain fatty acids/VLCFAs per cycle. This enzyme catalyzes the dehydration of the 3-hydroxyacyl-CoA intermediate into trans-2,3-enoyl-CoA, within each cycle of fatty acid elongation. Thereby, it participates to the production of VLCFAs of different chain lengths that are involved in multiple biological processes as precursors of membrane lipids and lipid mediators.</text>
</comment>
<dbReference type="GO" id="GO:0042761">
    <property type="term" value="P:very long-chain fatty acid biosynthetic process"/>
    <property type="evidence" value="ECO:0007669"/>
    <property type="project" value="TreeGrafter"/>
</dbReference>
<evidence type="ECO:0000256" key="8">
    <source>
        <dbReference type="ARBA" id="ARBA00022989"/>
    </source>
</evidence>
<sequence>MLINNLEEGYINDYFSYAALLENVIFCRLSLSLTYLFSYNLLQFYGHTWIFTNMTARFLSFGEDAQAGTFYFVGVMMGACQLLSLLELFHIADGFEECRLFPRFMQVMERNVHLFLLISLEEFQSKPVVCVQFYLWNILGLLRYPHELFCLIGTPYFKMLWVHQTLSIPVYLLSAVTEGISILHMLPYLSESEGMDSVQLKVPASIYIYSPYILMGWLPLHVLGSSLTVLLLLKERKENLESWNKKLKKD</sequence>
<keyword evidence="17" id="KW-1185">Reference proteome</keyword>
<dbReference type="GO" id="GO:0102158">
    <property type="term" value="F:very-long-chain (3R)-3-hydroxyacyl-CoA dehydratase activity"/>
    <property type="evidence" value="ECO:0007669"/>
    <property type="project" value="UniProtKB-EC"/>
</dbReference>
<dbReference type="Pfam" id="PF04387">
    <property type="entry name" value="PTPLA"/>
    <property type="match status" value="1"/>
</dbReference>
<accession>A0A8C1KLG6</accession>
<proteinExistence type="inferred from homology"/>
<name>A0A8C1KLG6_CYPCA</name>
<evidence type="ECO:0000313" key="17">
    <source>
        <dbReference type="Proteomes" id="UP000694427"/>
    </source>
</evidence>
<keyword evidence="10 15" id="KW-0472">Membrane</keyword>
<dbReference type="GO" id="GO:0030497">
    <property type="term" value="P:fatty acid elongation"/>
    <property type="evidence" value="ECO:0007669"/>
    <property type="project" value="TreeGrafter"/>
</dbReference>
<evidence type="ECO:0000313" key="16">
    <source>
        <dbReference type="Ensembl" id="ENSCCRP00010049018.1"/>
    </source>
</evidence>
<reference evidence="16" key="2">
    <citation type="submission" date="2025-09" db="UniProtKB">
        <authorList>
            <consortium name="Ensembl"/>
        </authorList>
    </citation>
    <scope>IDENTIFICATION</scope>
</reference>
<evidence type="ECO:0000256" key="11">
    <source>
        <dbReference type="ARBA" id="ARBA00023160"/>
    </source>
</evidence>
<evidence type="ECO:0000256" key="3">
    <source>
        <dbReference type="ARBA" id="ARBA00007811"/>
    </source>
</evidence>
<evidence type="ECO:0000256" key="9">
    <source>
        <dbReference type="ARBA" id="ARBA00023098"/>
    </source>
</evidence>
<comment type="caution">
    <text evidence="15">Lacks conserved residue(s) required for the propagation of feature annotation.</text>
</comment>
<evidence type="ECO:0000256" key="10">
    <source>
        <dbReference type="ARBA" id="ARBA00023136"/>
    </source>
</evidence>
<dbReference type="GO" id="GO:0005789">
    <property type="term" value="C:endoplasmic reticulum membrane"/>
    <property type="evidence" value="ECO:0007669"/>
    <property type="project" value="UniProtKB-SubCell"/>
</dbReference>
<dbReference type="PANTHER" id="PTHR11035">
    <property type="entry name" value="VERY-LONG-CHAIN (3R)-3-HYDROXYACYL-COA DEHYDRATASE"/>
    <property type="match status" value="1"/>
</dbReference>
<evidence type="ECO:0000256" key="1">
    <source>
        <dbReference type="ARBA" id="ARBA00004141"/>
    </source>
</evidence>
<dbReference type="Proteomes" id="UP000694427">
    <property type="component" value="Unplaced"/>
</dbReference>
<evidence type="ECO:0000256" key="7">
    <source>
        <dbReference type="ARBA" id="ARBA00022832"/>
    </source>
</evidence>
<keyword evidence="7 15" id="KW-0276">Fatty acid metabolism</keyword>
<evidence type="ECO:0000256" key="15">
    <source>
        <dbReference type="RuleBase" id="RU363109"/>
    </source>
</evidence>
<keyword evidence="12 15" id="KW-0456">Lyase</keyword>
<feature type="transmembrane region" description="Helical" evidence="15">
    <location>
        <begin position="14"/>
        <end position="37"/>
    </location>
</feature>
<dbReference type="EC" id="4.2.1.134" evidence="4 15"/>
<evidence type="ECO:0000256" key="6">
    <source>
        <dbReference type="ARBA" id="ARBA00022692"/>
    </source>
</evidence>
<comment type="similarity">
    <text evidence="3 15">Belongs to the very long-chain fatty acids dehydratase HACD family.</text>
</comment>
<comment type="catalytic activity">
    <reaction evidence="13">
        <text>(3R)-hydroxyhexadecanoyl-CoA = (2E)-hexadecenoyl-CoA + H2O</text>
        <dbReference type="Rhea" id="RHEA:39159"/>
        <dbReference type="ChEBI" id="CHEBI:15377"/>
        <dbReference type="ChEBI" id="CHEBI:61526"/>
        <dbReference type="ChEBI" id="CHEBI:74278"/>
    </reaction>
    <physiologicalReaction direction="left-to-right" evidence="13">
        <dbReference type="Rhea" id="RHEA:39160"/>
    </physiologicalReaction>
</comment>
<keyword evidence="6 15" id="KW-0812">Transmembrane</keyword>
<feature type="transmembrane region" description="Helical" evidence="15">
    <location>
        <begin position="168"/>
        <end position="189"/>
    </location>
</feature>
<evidence type="ECO:0000256" key="14">
    <source>
        <dbReference type="ARBA" id="ARBA00023727"/>
    </source>
</evidence>
<evidence type="ECO:0000256" key="4">
    <source>
        <dbReference type="ARBA" id="ARBA00013122"/>
    </source>
</evidence>
<keyword evidence="15" id="KW-0256">Endoplasmic reticulum</keyword>
<dbReference type="PANTHER" id="PTHR11035:SF16">
    <property type="entry name" value="VERY-LONG-CHAIN (3R)-3-HYDROXYACYL-COA DEHYDRATASE 4"/>
    <property type="match status" value="1"/>
</dbReference>
<feature type="transmembrane region" description="Helical" evidence="15">
    <location>
        <begin position="68"/>
        <end position="89"/>
    </location>
</feature>
<comment type="pathway">
    <text evidence="2 15">Lipid metabolism; fatty acid biosynthesis.</text>
</comment>
<dbReference type="Ensembl" id="ENSCCRT00010053742.1">
    <property type="protein sequence ID" value="ENSCCRP00010049018.1"/>
    <property type="gene ID" value="ENSCCRG00010020754.1"/>
</dbReference>
<dbReference type="InterPro" id="IPR007482">
    <property type="entry name" value="Tyr_Pase-like_PTPLA"/>
</dbReference>
<dbReference type="GO" id="GO:0030148">
    <property type="term" value="P:sphingolipid biosynthetic process"/>
    <property type="evidence" value="ECO:0007669"/>
    <property type="project" value="TreeGrafter"/>
</dbReference>
<evidence type="ECO:0000256" key="13">
    <source>
        <dbReference type="ARBA" id="ARBA00023688"/>
    </source>
</evidence>
<feature type="transmembrane region" description="Helical" evidence="15">
    <location>
        <begin position="209"/>
        <end position="233"/>
    </location>
</feature>
<comment type="subcellular location">
    <subcellularLocation>
        <location evidence="15">Endoplasmic reticulum membrane</location>
        <topology evidence="15">Multi-pass membrane protein</topology>
    </subcellularLocation>
    <subcellularLocation>
        <location evidence="1">Membrane</location>
        <topology evidence="1">Multi-pass membrane protein</topology>
    </subcellularLocation>
</comment>
<reference evidence="16" key="1">
    <citation type="submission" date="2025-08" db="UniProtKB">
        <authorList>
            <consortium name="Ensembl"/>
        </authorList>
    </citation>
    <scope>IDENTIFICATION</scope>
</reference>
<evidence type="ECO:0000256" key="12">
    <source>
        <dbReference type="ARBA" id="ARBA00023239"/>
    </source>
</evidence>